<accession>A0A6N9TQR1</accession>
<proteinExistence type="inferred from homology"/>
<dbReference type="InterPro" id="IPR001328">
    <property type="entry name" value="Pept_tRNA_hydro"/>
</dbReference>
<evidence type="ECO:0000256" key="8">
    <source>
        <dbReference type="RuleBase" id="RU000673"/>
    </source>
</evidence>
<reference evidence="10 11" key="1">
    <citation type="submission" date="2020-02" db="EMBL/GenBank/DDBJ databases">
        <title>Comparative genomics of sulfur disproportionating microorganisms.</title>
        <authorList>
            <person name="Ward L.M."/>
            <person name="Bertran E."/>
            <person name="Johnston D.T."/>
        </authorList>
    </citation>
    <scope>NUCLEOTIDE SEQUENCE [LARGE SCALE GENOMIC DNA]</scope>
    <source>
        <strain evidence="10 11">DSM 100025</strain>
    </source>
</reference>
<sequence>MARSLLVGLGNPGRRYERTRHNVGFRVLDAVAAAAGLDFGDARRGVQALVAQGRYLGRPVILLKPMTYMNRSGEAVAPLLRFFRVDPADMLVVHDDLDVPFGRLKLVRGGGAGGHNGVRSVAAVLGTRDFPRLKVGIGRPPAGLSAEAYVLQAFTPEEEDHLGEVVQRALEGVREFLQAGVEAAMNRVNRRPEVLP</sequence>
<feature type="binding site" evidence="7">
    <location>
        <position position="70"/>
    </location>
    <ligand>
        <name>tRNA</name>
        <dbReference type="ChEBI" id="CHEBI:17843"/>
    </ligand>
</feature>
<dbReference type="GO" id="GO:0004045">
    <property type="term" value="F:peptidyl-tRNA hydrolase activity"/>
    <property type="evidence" value="ECO:0007669"/>
    <property type="project" value="UniProtKB-UniRule"/>
</dbReference>
<keyword evidence="4 7" id="KW-0694">RNA-binding</keyword>
<dbReference type="GO" id="GO:0005737">
    <property type="term" value="C:cytoplasm"/>
    <property type="evidence" value="ECO:0007669"/>
    <property type="project" value="UniProtKB-SubCell"/>
</dbReference>
<feature type="binding site" evidence="7">
    <location>
        <position position="16"/>
    </location>
    <ligand>
        <name>tRNA</name>
        <dbReference type="ChEBI" id="CHEBI:17843"/>
    </ligand>
</feature>
<dbReference type="CDD" id="cd00462">
    <property type="entry name" value="PTH"/>
    <property type="match status" value="1"/>
</dbReference>
<dbReference type="NCBIfam" id="TIGR00447">
    <property type="entry name" value="pth"/>
    <property type="match status" value="1"/>
</dbReference>
<dbReference type="InterPro" id="IPR018171">
    <property type="entry name" value="Pept_tRNA_hydro_CS"/>
</dbReference>
<dbReference type="HAMAP" id="MF_00083">
    <property type="entry name" value="Pept_tRNA_hydro_bact"/>
    <property type="match status" value="1"/>
</dbReference>
<dbReference type="PROSITE" id="PS01195">
    <property type="entry name" value="PEPT_TRNA_HYDROL_1"/>
    <property type="match status" value="1"/>
</dbReference>
<evidence type="ECO:0000256" key="4">
    <source>
        <dbReference type="ARBA" id="ARBA00022884"/>
    </source>
</evidence>
<dbReference type="FunFam" id="3.40.50.1470:FF:000001">
    <property type="entry name" value="Peptidyl-tRNA hydrolase"/>
    <property type="match status" value="1"/>
</dbReference>
<dbReference type="GO" id="GO:0072344">
    <property type="term" value="P:rescue of stalled ribosome"/>
    <property type="evidence" value="ECO:0007669"/>
    <property type="project" value="UniProtKB-UniRule"/>
</dbReference>
<keyword evidence="3 7" id="KW-0378">Hydrolase</keyword>
<evidence type="ECO:0000313" key="11">
    <source>
        <dbReference type="Proteomes" id="UP000469346"/>
    </source>
</evidence>
<comment type="function">
    <text evidence="7">Hydrolyzes ribosome-free peptidyl-tRNAs (with 1 or more amino acids incorporated), which drop off the ribosome during protein synthesis, or as a result of ribosome stalling.</text>
</comment>
<dbReference type="PANTHER" id="PTHR17224">
    <property type="entry name" value="PEPTIDYL-TRNA HYDROLASE"/>
    <property type="match status" value="1"/>
</dbReference>
<feature type="active site" description="Proton acceptor" evidence="7">
    <location>
        <position position="21"/>
    </location>
</feature>
<feature type="binding site" evidence="7">
    <location>
        <position position="116"/>
    </location>
    <ligand>
        <name>tRNA</name>
        <dbReference type="ChEBI" id="CHEBI:17843"/>
    </ligand>
</feature>
<feature type="binding site" evidence="7">
    <location>
        <position position="68"/>
    </location>
    <ligand>
        <name>tRNA</name>
        <dbReference type="ChEBI" id="CHEBI:17843"/>
    </ligand>
</feature>
<evidence type="ECO:0000256" key="9">
    <source>
        <dbReference type="RuleBase" id="RU004320"/>
    </source>
</evidence>
<keyword evidence="7" id="KW-0963">Cytoplasm</keyword>
<evidence type="ECO:0000256" key="1">
    <source>
        <dbReference type="ARBA" id="ARBA00013260"/>
    </source>
</evidence>
<evidence type="ECO:0000256" key="7">
    <source>
        <dbReference type="HAMAP-Rule" id="MF_00083"/>
    </source>
</evidence>
<gene>
    <name evidence="7" type="primary">pth</name>
    <name evidence="10" type="ORF">G3N55_04270</name>
</gene>
<comment type="catalytic activity">
    <reaction evidence="7 8">
        <text>an N-acyl-L-alpha-aminoacyl-tRNA + H2O = an N-acyl-L-amino acid + a tRNA + H(+)</text>
        <dbReference type="Rhea" id="RHEA:54448"/>
        <dbReference type="Rhea" id="RHEA-COMP:10123"/>
        <dbReference type="Rhea" id="RHEA-COMP:13883"/>
        <dbReference type="ChEBI" id="CHEBI:15377"/>
        <dbReference type="ChEBI" id="CHEBI:15378"/>
        <dbReference type="ChEBI" id="CHEBI:59874"/>
        <dbReference type="ChEBI" id="CHEBI:78442"/>
        <dbReference type="ChEBI" id="CHEBI:138191"/>
        <dbReference type="EC" id="3.1.1.29"/>
    </reaction>
</comment>
<feature type="site" description="Stabilizes the basic form of H active site to accept a proton" evidence="7">
    <location>
        <position position="95"/>
    </location>
</feature>
<dbReference type="EC" id="3.1.1.29" evidence="1 7"/>
<dbReference type="InterPro" id="IPR036416">
    <property type="entry name" value="Pept_tRNA_hydro_sf"/>
</dbReference>
<dbReference type="Gene3D" id="3.40.50.1470">
    <property type="entry name" value="Peptidyl-tRNA hydrolase"/>
    <property type="match status" value="1"/>
</dbReference>
<evidence type="ECO:0000313" key="10">
    <source>
        <dbReference type="EMBL" id="NDY42064.1"/>
    </source>
</evidence>
<dbReference type="PANTHER" id="PTHR17224:SF1">
    <property type="entry name" value="PEPTIDYL-TRNA HYDROLASE"/>
    <property type="match status" value="1"/>
</dbReference>
<dbReference type="PROSITE" id="PS01196">
    <property type="entry name" value="PEPT_TRNA_HYDROL_2"/>
    <property type="match status" value="1"/>
</dbReference>
<dbReference type="GO" id="GO:0006515">
    <property type="term" value="P:protein quality control for misfolded or incompletely synthesized proteins"/>
    <property type="evidence" value="ECO:0007669"/>
    <property type="project" value="UniProtKB-UniRule"/>
</dbReference>
<comment type="function">
    <text evidence="7">Catalyzes the release of premature peptidyl moieties from peptidyl-tRNA molecules trapped in stalled 50S ribosomal subunits, and thus maintains levels of free tRNAs and 50S ribosomes.</text>
</comment>
<comment type="similarity">
    <text evidence="5 7 9">Belongs to the PTH family.</text>
</comment>
<protein>
    <recommendedName>
        <fullName evidence="6 7">Peptidyl-tRNA hydrolase</fullName>
        <shortName evidence="7">Pth</shortName>
        <ecNumber evidence="1 7">3.1.1.29</ecNumber>
    </recommendedName>
</protein>
<dbReference type="Proteomes" id="UP000469346">
    <property type="component" value="Unassembled WGS sequence"/>
</dbReference>
<dbReference type="SUPFAM" id="SSF53178">
    <property type="entry name" value="Peptidyl-tRNA hydrolase-like"/>
    <property type="match status" value="1"/>
</dbReference>
<comment type="subunit">
    <text evidence="7">Monomer.</text>
</comment>
<evidence type="ECO:0000256" key="2">
    <source>
        <dbReference type="ARBA" id="ARBA00022555"/>
    </source>
</evidence>
<organism evidence="10 11">
    <name type="scientific">Dissulfurirhabdus thermomarina</name>
    <dbReference type="NCBI Taxonomy" id="1765737"/>
    <lineage>
        <taxon>Bacteria</taxon>
        <taxon>Deltaproteobacteria</taxon>
        <taxon>Dissulfurirhabdaceae</taxon>
        <taxon>Dissulfurirhabdus</taxon>
    </lineage>
</organism>
<evidence type="ECO:0000256" key="3">
    <source>
        <dbReference type="ARBA" id="ARBA00022801"/>
    </source>
</evidence>
<dbReference type="Pfam" id="PF01195">
    <property type="entry name" value="Pept_tRNA_hydro"/>
    <property type="match status" value="1"/>
</dbReference>
<feature type="site" description="Discriminates between blocked and unblocked aminoacyl-tRNA" evidence="7">
    <location>
        <position position="11"/>
    </location>
</feature>
<name>A0A6N9TQR1_DISTH</name>
<dbReference type="EMBL" id="JAAGRR010000032">
    <property type="protein sequence ID" value="NDY42064.1"/>
    <property type="molecule type" value="Genomic_DNA"/>
</dbReference>
<dbReference type="AlphaFoldDB" id="A0A6N9TQR1"/>
<keyword evidence="2 7" id="KW-0820">tRNA-binding</keyword>
<dbReference type="RefSeq" id="WP_163298211.1">
    <property type="nucleotide sequence ID" value="NZ_JAAGRR010000032.1"/>
</dbReference>
<comment type="caution">
    <text evidence="10">The sequence shown here is derived from an EMBL/GenBank/DDBJ whole genome shotgun (WGS) entry which is preliminary data.</text>
</comment>
<comment type="subcellular location">
    <subcellularLocation>
        <location evidence="7">Cytoplasm</location>
    </subcellularLocation>
</comment>
<dbReference type="GO" id="GO:0000049">
    <property type="term" value="F:tRNA binding"/>
    <property type="evidence" value="ECO:0007669"/>
    <property type="project" value="UniProtKB-UniRule"/>
</dbReference>
<keyword evidence="11" id="KW-1185">Reference proteome</keyword>
<evidence type="ECO:0000256" key="6">
    <source>
        <dbReference type="ARBA" id="ARBA00050038"/>
    </source>
</evidence>
<evidence type="ECO:0000256" key="5">
    <source>
        <dbReference type="ARBA" id="ARBA00038063"/>
    </source>
</evidence>